<protein>
    <submittedName>
        <fullName evidence="1">Uncharacterized protein</fullName>
    </submittedName>
</protein>
<dbReference type="EnsemblMetazoa" id="CJA35592.1">
    <property type="protein sequence ID" value="CJA35592.1"/>
    <property type="gene ID" value="WBGene00211439"/>
</dbReference>
<proteinExistence type="predicted"/>
<dbReference type="Proteomes" id="UP000005237">
    <property type="component" value="Unassembled WGS sequence"/>
</dbReference>
<accession>A0A8R1IGA9</accession>
<reference evidence="1" key="2">
    <citation type="submission" date="2022-06" db="UniProtKB">
        <authorList>
            <consortium name="EnsemblMetazoa"/>
        </authorList>
    </citation>
    <scope>IDENTIFICATION</scope>
    <source>
        <strain evidence="1">DF5081</strain>
    </source>
</reference>
<name>A0A8R1IGA9_CAEJA</name>
<evidence type="ECO:0000313" key="2">
    <source>
        <dbReference type="Proteomes" id="UP000005237"/>
    </source>
</evidence>
<organism evidence="1 2">
    <name type="scientific">Caenorhabditis japonica</name>
    <dbReference type="NCBI Taxonomy" id="281687"/>
    <lineage>
        <taxon>Eukaryota</taxon>
        <taxon>Metazoa</taxon>
        <taxon>Ecdysozoa</taxon>
        <taxon>Nematoda</taxon>
        <taxon>Chromadorea</taxon>
        <taxon>Rhabditida</taxon>
        <taxon>Rhabditina</taxon>
        <taxon>Rhabditomorpha</taxon>
        <taxon>Rhabditoidea</taxon>
        <taxon>Rhabditidae</taxon>
        <taxon>Peloderinae</taxon>
        <taxon>Caenorhabditis</taxon>
    </lineage>
</organism>
<dbReference type="AlphaFoldDB" id="A0A8R1IGA9"/>
<evidence type="ECO:0000313" key="1">
    <source>
        <dbReference type="EnsemblMetazoa" id="CJA35592.1"/>
    </source>
</evidence>
<keyword evidence="2" id="KW-1185">Reference proteome</keyword>
<sequence length="81" mass="9969">MSRLRNFRLRNVPEPPSRYQCRNYGRTQWQLLQPLDCLLRHSIREETPISAQRLIWKSRVTQQQQHQQPTRWYLVRGGPQW</sequence>
<reference evidence="2" key="1">
    <citation type="submission" date="2010-08" db="EMBL/GenBank/DDBJ databases">
        <authorList>
            <consortium name="Caenorhabditis japonica Sequencing Consortium"/>
            <person name="Wilson R.K."/>
        </authorList>
    </citation>
    <scope>NUCLEOTIDE SEQUENCE [LARGE SCALE GENOMIC DNA]</scope>
    <source>
        <strain evidence="2">DF5081</strain>
    </source>
</reference>